<reference evidence="2" key="1">
    <citation type="submission" date="2021-01" db="EMBL/GenBank/DDBJ databases">
        <authorList>
            <consortium name="Genoscope - CEA"/>
            <person name="William W."/>
        </authorList>
    </citation>
    <scope>NUCLEOTIDE SEQUENCE</scope>
</reference>
<evidence type="ECO:0000313" key="2">
    <source>
        <dbReference type="EMBL" id="CAD8118083.1"/>
    </source>
</evidence>
<feature type="transmembrane region" description="Helical" evidence="1">
    <location>
        <begin position="117"/>
        <end position="135"/>
    </location>
</feature>
<proteinExistence type="predicted"/>
<evidence type="ECO:0000313" key="3">
    <source>
        <dbReference type="Proteomes" id="UP000688137"/>
    </source>
</evidence>
<keyword evidence="1" id="KW-0812">Transmembrane</keyword>
<accession>A0A8S1QRA0</accession>
<dbReference type="OMA" id="CIANTRY"/>
<dbReference type="AlphaFoldDB" id="A0A8S1QRA0"/>
<dbReference type="EMBL" id="CAJJDM010000232">
    <property type="protein sequence ID" value="CAD8118083.1"/>
    <property type="molecule type" value="Genomic_DNA"/>
</dbReference>
<keyword evidence="3" id="KW-1185">Reference proteome</keyword>
<dbReference type="Proteomes" id="UP000688137">
    <property type="component" value="Unassembled WGS sequence"/>
</dbReference>
<keyword evidence="1" id="KW-0472">Membrane</keyword>
<evidence type="ECO:0008006" key="4">
    <source>
        <dbReference type="Google" id="ProtNLM"/>
    </source>
</evidence>
<gene>
    <name evidence="2" type="ORF">PPRIM_AZ9-3.1.T2230004</name>
</gene>
<comment type="caution">
    <text evidence="2">The sequence shown here is derived from an EMBL/GenBank/DDBJ whole genome shotgun (WGS) entry which is preliminary data.</text>
</comment>
<name>A0A8S1QRA0_PARPR</name>
<sequence>MQQFKSGNNYTIAIYYIDNFNEENQNQPLLMQSSFNVSSSKCEIIFNQTYINGICLSSFWNNTKQNFTQTIGTQNVTCHINRHTKKIMLPIGCSNLFSNGTYEITFKLPQLDYSSRGWIYALLSIIALLLLYFFIKVKYKTKNLDYIKSEIEL</sequence>
<evidence type="ECO:0000256" key="1">
    <source>
        <dbReference type="SAM" id="Phobius"/>
    </source>
</evidence>
<protein>
    <recommendedName>
        <fullName evidence="4">Transmembrane protein</fullName>
    </recommendedName>
</protein>
<keyword evidence="1" id="KW-1133">Transmembrane helix</keyword>
<organism evidence="2 3">
    <name type="scientific">Paramecium primaurelia</name>
    <dbReference type="NCBI Taxonomy" id="5886"/>
    <lineage>
        <taxon>Eukaryota</taxon>
        <taxon>Sar</taxon>
        <taxon>Alveolata</taxon>
        <taxon>Ciliophora</taxon>
        <taxon>Intramacronucleata</taxon>
        <taxon>Oligohymenophorea</taxon>
        <taxon>Peniculida</taxon>
        <taxon>Parameciidae</taxon>
        <taxon>Paramecium</taxon>
    </lineage>
</organism>